<dbReference type="InterPro" id="IPR049450">
    <property type="entry name" value="ACOT8-like_C"/>
</dbReference>
<dbReference type="CDD" id="cd03440">
    <property type="entry name" value="hot_dog"/>
    <property type="match status" value="1"/>
</dbReference>
<keyword evidence="4" id="KW-1185">Reference proteome</keyword>
<protein>
    <recommendedName>
        <fullName evidence="5">Thioesterase family protein</fullName>
    </recommendedName>
</protein>
<dbReference type="SUPFAM" id="SSF54637">
    <property type="entry name" value="Thioesterase/thiol ester dehydrase-isomerase"/>
    <property type="match status" value="2"/>
</dbReference>
<organism evidence="3 4">
    <name type="scientific">Fusarium zealandicum</name>
    <dbReference type="NCBI Taxonomy" id="1053134"/>
    <lineage>
        <taxon>Eukaryota</taxon>
        <taxon>Fungi</taxon>
        <taxon>Dikarya</taxon>
        <taxon>Ascomycota</taxon>
        <taxon>Pezizomycotina</taxon>
        <taxon>Sordariomycetes</taxon>
        <taxon>Hypocreomycetidae</taxon>
        <taxon>Hypocreales</taxon>
        <taxon>Nectriaceae</taxon>
        <taxon>Fusarium</taxon>
        <taxon>Fusarium staphyleae species complex</taxon>
    </lineage>
</organism>
<gene>
    <name evidence="3" type="ORF">FZEAL_4591</name>
</gene>
<dbReference type="InterPro" id="IPR042171">
    <property type="entry name" value="Acyl-CoA_hotdog"/>
</dbReference>
<evidence type="ECO:0000259" key="1">
    <source>
        <dbReference type="Pfam" id="PF13622"/>
    </source>
</evidence>
<dbReference type="EMBL" id="JABEYC010000316">
    <property type="protein sequence ID" value="KAF4979163.1"/>
    <property type="molecule type" value="Genomic_DNA"/>
</dbReference>
<dbReference type="AlphaFoldDB" id="A0A8H4XKP3"/>
<name>A0A8H4XKP3_9HYPO</name>
<feature type="domain" description="Acyl-CoA thioesterase-like N-terminal HotDog" evidence="1">
    <location>
        <begin position="13"/>
        <end position="100"/>
    </location>
</feature>
<reference evidence="3" key="2">
    <citation type="submission" date="2020-05" db="EMBL/GenBank/DDBJ databases">
        <authorList>
            <person name="Kim H.-S."/>
            <person name="Proctor R.H."/>
            <person name="Brown D.W."/>
        </authorList>
    </citation>
    <scope>NUCLEOTIDE SEQUENCE</scope>
    <source>
        <strain evidence="3">NRRL 22465</strain>
    </source>
</reference>
<dbReference type="InterPro" id="IPR049449">
    <property type="entry name" value="TesB_ACOT8-like_N"/>
</dbReference>
<evidence type="ECO:0008006" key="5">
    <source>
        <dbReference type="Google" id="ProtNLM"/>
    </source>
</evidence>
<feature type="domain" description="Acyl-CoA thioesterase-like C-terminal" evidence="2">
    <location>
        <begin position="151"/>
        <end position="304"/>
    </location>
</feature>
<dbReference type="Pfam" id="PF20789">
    <property type="entry name" value="4HBT_3C"/>
    <property type="match status" value="1"/>
</dbReference>
<dbReference type="Gene3D" id="2.40.160.210">
    <property type="entry name" value="Acyl-CoA thioesterase, double hotdog domain"/>
    <property type="match status" value="1"/>
</dbReference>
<sequence>MQTGLHSYTASHHADWAIGPTLHGGCVAALFHLTAVTHFTTTLKQYDQPDVLTLHIEFLRYCVSKAFEITVVELKRGGTHCTIQIQLAQKGQIKAIALATSTNFNESLGPSSNTNWTLNPPPAKPIPDFTKVMSNKPDENWIPGRVNGEVIPLSRHMLVLNPRGGYLVPGVWDAWNRFTNEPMDATCLALMCDIVPSMSDTLLRNGGIYDAHGSFAIMDEWANKRPGEVCELTNSLAEAATAEIFDNTLTMDIEFKKKLPDSGIQWLFTRALTRKLDKGRMDLELTICDQEMDLICLSRQSVLVLDARRRFKTAKNKPNL</sequence>
<dbReference type="OrthoDB" id="2532955at2759"/>
<dbReference type="PANTHER" id="PTHR38110">
    <property type="entry name" value="CHROMOSOME 23, WHOLE GENOME SHOTGUN SEQUENCE"/>
    <property type="match status" value="1"/>
</dbReference>
<dbReference type="PANTHER" id="PTHR38110:SF4">
    <property type="entry name" value="THIOESTERASE-LIKE SUPERFAMILY-DOMAIN-CONTAINING PROTEIN"/>
    <property type="match status" value="1"/>
</dbReference>
<reference evidence="3" key="1">
    <citation type="journal article" date="2020" name="BMC Genomics">
        <title>Correction to: Identification and distribution of gene clusters required for synthesis of sphingolipid metabolism inhibitors in diverse species of the filamentous fungus Fusarium.</title>
        <authorList>
            <person name="Kim H.S."/>
            <person name="Lohmar J.M."/>
            <person name="Busman M."/>
            <person name="Brown D.W."/>
            <person name="Naumann T.A."/>
            <person name="Divon H.H."/>
            <person name="Lysoe E."/>
            <person name="Uhlig S."/>
            <person name="Proctor R.H."/>
        </authorList>
    </citation>
    <scope>NUCLEOTIDE SEQUENCE</scope>
    <source>
        <strain evidence="3">NRRL 22465</strain>
    </source>
</reference>
<evidence type="ECO:0000259" key="2">
    <source>
        <dbReference type="Pfam" id="PF20789"/>
    </source>
</evidence>
<dbReference type="InterPro" id="IPR052389">
    <property type="entry name" value="Sec_Metab_Biosynth-Assoc"/>
</dbReference>
<evidence type="ECO:0000313" key="3">
    <source>
        <dbReference type="EMBL" id="KAF4979163.1"/>
    </source>
</evidence>
<accession>A0A8H4XKP3</accession>
<dbReference type="Pfam" id="PF13622">
    <property type="entry name" value="4HBT_3"/>
    <property type="match status" value="1"/>
</dbReference>
<proteinExistence type="predicted"/>
<comment type="caution">
    <text evidence="3">The sequence shown here is derived from an EMBL/GenBank/DDBJ whole genome shotgun (WGS) entry which is preliminary data.</text>
</comment>
<evidence type="ECO:0000313" key="4">
    <source>
        <dbReference type="Proteomes" id="UP000635477"/>
    </source>
</evidence>
<dbReference type="Proteomes" id="UP000635477">
    <property type="component" value="Unassembled WGS sequence"/>
</dbReference>
<dbReference type="InterPro" id="IPR029069">
    <property type="entry name" value="HotDog_dom_sf"/>
</dbReference>